<dbReference type="Proteomes" id="UP001142292">
    <property type="component" value="Unassembled WGS sequence"/>
</dbReference>
<dbReference type="SMART" id="SM00342">
    <property type="entry name" value="HTH_ARAC"/>
    <property type="match status" value="1"/>
</dbReference>
<evidence type="ECO:0000256" key="1">
    <source>
        <dbReference type="ARBA" id="ARBA00023015"/>
    </source>
</evidence>
<dbReference type="PROSITE" id="PS01124">
    <property type="entry name" value="HTH_ARAC_FAMILY_2"/>
    <property type="match status" value="1"/>
</dbReference>
<dbReference type="SUPFAM" id="SSF46689">
    <property type="entry name" value="Homeodomain-like"/>
    <property type="match status" value="1"/>
</dbReference>
<evidence type="ECO:0000256" key="3">
    <source>
        <dbReference type="ARBA" id="ARBA00023163"/>
    </source>
</evidence>
<organism evidence="5 6">
    <name type="scientific">Nocardioides luteus</name>
    <dbReference type="NCBI Taxonomy" id="1844"/>
    <lineage>
        <taxon>Bacteria</taxon>
        <taxon>Bacillati</taxon>
        <taxon>Actinomycetota</taxon>
        <taxon>Actinomycetes</taxon>
        <taxon>Propionibacteriales</taxon>
        <taxon>Nocardioidaceae</taxon>
        <taxon>Nocardioides</taxon>
    </lineage>
</organism>
<evidence type="ECO:0000313" key="6">
    <source>
        <dbReference type="Proteomes" id="UP001142292"/>
    </source>
</evidence>
<dbReference type="PANTHER" id="PTHR46796">
    <property type="entry name" value="HTH-TYPE TRANSCRIPTIONAL ACTIVATOR RHAS-RELATED"/>
    <property type="match status" value="1"/>
</dbReference>
<dbReference type="EMBL" id="BSEL01000007">
    <property type="protein sequence ID" value="GLJ69756.1"/>
    <property type="molecule type" value="Genomic_DNA"/>
</dbReference>
<reference evidence="5" key="2">
    <citation type="submission" date="2023-01" db="EMBL/GenBank/DDBJ databases">
        <authorList>
            <person name="Sun Q."/>
            <person name="Evtushenko L."/>
        </authorList>
    </citation>
    <scope>NUCLEOTIDE SEQUENCE</scope>
    <source>
        <strain evidence="5">VKM Ac-1246</strain>
    </source>
</reference>
<keyword evidence="6" id="KW-1185">Reference proteome</keyword>
<keyword evidence="3" id="KW-0804">Transcription</keyword>
<name>A0ABQ5T0W4_9ACTN</name>
<keyword evidence="2" id="KW-0238">DNA-binding</keyword>
<dbReference type="PANTHER" id="PTHR46796:SF15">
    <property type="entry name" value="BLL1074 PROTEIN"/>
    <property type="match status" value="1"/>
</dbReference>
<reference evidence="5" key="1">
    <citation type="journal article" date="2014" name="Int. J. Syst. Evol. Microbiol.">
        <title>Complete genome of a new Firmicutes species belonging to the dominant human colonic microbiota ('Ruminococcus bicirculans') reveals two chromosomes and a selective capacity to utilize plant glucans.</title>
        <authorList>
            <consortium name="NISC Comparative Sequencing Program"/>
            <person name="Wegmann U."/>
            <person name="Louis P."/>
            <person name="Goesmann A."/>
            <person name="Henrissat B."/>
            <person name="Duncan S.H."/>
            <person name="Flint H.J."/>
        </authorList>
    </citation>
    <scope>NUCLEOTIDE SEQUENCE</scope>
    <source>
        <strain evidence="5">VKM Ac-1246</strain>
    </source>
</reference>
<evidence type="ECO:0000259" key="4">
    <source>
        <dbReference type="PROSITE" id="PS01124"/>
    </source>
</evidence>
<accession>A0ABQ5T0W4</accession>
<evidence type="ECO:0000313" key="5">
    <source>
        <dbReference type="EMBL" id="GLJ69756.1"/>
    </source>
</evidence>
<keyword evidence="1" id="KW-0805">Transcription regulation</keyword>
<dbReference type="Pfam" id="PF12833">
    <property type="entry name" value="HTH_18"/>
    <property type="match status" value="1"/>
</dbReference>
<sequence>MGNLPRPWHDRDMTVPEVLRPYVTSLVAYDVDFGAPGVHRGMPSTEATVVVQVGEPLVTSWGSGTEAVTAWGLVSGLHTRPAAIHHPGRQRGVQLGLTTAGVRALFGMPAAAWSGELLGLDEVTPRDGVRHLPERLAETDRRHWRQVVVSGLVDALARHGEPGPQAEVGRALALLTGGAGVQEVADDVGYSRRRISDLVRAETGVAPKQFQRLARFDRSRAKIGRMPLARAATLCGYADQAHLTREWQEFAGCTPTTWLREEFPFVQDLADA</sequence>
<dbReference type="InterPro" id="IPR050204">
    <property type="entry name" value="AraC_XylS_family_regulators"/>
</dbReference>
<feature type="domain" description="HTH araC/xylS-type" evidence="4">
    <location>
        <begin position="181"/>
        <end position="261"/>
    </location>
</feature>
<comment type="caution">
    <text evidence="5">The sequence shown here is derived from an EMBL/GenBank/DDBJ whole genome shotgun (WGS) entry which is preliminary data.</text>
</comment>
<proteinExistence type="predicted"/>
<evidence type="ECO:0000256" key="2">
    <source>
        <dbReference type="ARBA" id="ARBA00023125"/>
    </source>
</evidence>
<dbReference type="InterPro" id="IPR018060">
    <property type="entry name" value="HTH_AraC"/>
</dbReference>
<gene>
    <name evidence="5" type="ORF">GCM10017579_37920</name>
</gene>
<dbReference type="Gene3D" id="1.10.10.60">
    <property type="entry name" value="Homeodomain-like"/>
    <property type="match status" value="1"/>
</dbReference>
<dbReference type="InterPro" id="IPR009057">
    <property type="entry name" value="Homeodomain-like_sf"/>
</dbReference>
<protein>
    <submittedName>
        <fullName evidence="5">AraC family transcriptional regulator</fullName>
    </submittedName>
</protein>